<evidence type="ECO:0000313" key="17">
    <source>
        <dbReference type="Proteomes" id="UP000183994"/>
    </source>
</evidence>
<dbReference type="EMBL" id="FQZU01000009">
    <property type="protein sequence ID" value="SHJ57156.1"/>
    <property type="molecule type" value="Genomic_DNA"/>
</dbReference>
<dbReference type="AlphaFoldDB" id="A0A1M6KDX4"/>
<evidence type="ECO:0000256" key="5">
    <source>
        <dbReference type="ARBA" id="ARBA00022547"/>
    </source>
</evidence>
<dbReference type="InterPro" id="IPR035921">
    <property type="entry name" value="F/V-ATP_Csub_sf"/>
</dbReference>
<reference evidence="17" key="1">
    <citation type="submission" date="2016-11" db="EMBL/GenBank/DDBJ databases">
        <authorList>
            <person name="Varghese N."/>
            <person name="Submissions S."/>
        </authorList>
    </citation>
    <scope>NUCLEOTIDE SEQUENCE [LARGE SCALE GENOMIC DNA]</scope>
    <source>
        <strain evidence="17">DSM 16219</strain>
    </source>
</reference>
<keyword evidence="6 14" id="KW-0812">Transmembrane</keyword>
<evidence type="ECO:0000256" key="4">
    <source>
        <dbReference type="ARBA" id="ARBA00022475"/>
    </source>
</evidence>
<comment type="subcellular location">
    <subcellularLocation>
        <location evidence="1 14">Cell membrane</location>
        <topology evidence="1 14">Multi-pass membrane protein</topology>
    </subcellularLocation>
</comment>
<feature type="transmembrane region" description="Helical" evidence="14">
    <location>
        <begin position="251"/>
        <end position="270"/>
    </location>
</feature>
<dbReference type="GO" id="GO:0046933">
    <property type="term" value="F:proton-transporting ATP synthase activity, rotational mechanism"/>
    <property type="evidence" value="ECO:0007669"/>
    <property type="project" value="UniProtKB-UniRule"/>
</dbReference>
<feature type="domain" description="V-ATPase proteolipid subunit C-like" evidence="15">
    <location>
        <begin position="96"/>
        <end position="158"/>
    </location>
</feature>
<dbReference type="GO" id="GO:0008289">
    <property type="term" value="F:lipid binding"/>
    <property type="evidence" value="ECO:0007669"/>
    <property type="project" value="UniProtKB-KW"/>
</dbReference>
<evidence type="ECO:0000256" key="7">
    <source>
        <dbReference type="ARBA" id="ARBA00022781"/>
    </source>
</evidence>
<evidence type="ECO:0000256" key="3">
    <source>
        <dbReference type="ARBA" id="ARBA00022448"/>
    </source>
</evidence>
<dbReference type="Proteomes" id="UP000183994">
    <property type="component" value="Unassembled WGS sequence"/>
</dbReference>
<keyword evidence="3 14" id="KW-0813">Transport</keyword>
<evidence type="ECO:0000313" key="16">
    <source>
        <dbReference type="EMBL" id="SHJ57156.1"/>
    </source>
</evidence>
<keyword evidence="12 14" id="KW-0066">ATP synthesis</keyword>
<evidence type="ECO:0000259" key="15">
    <source>
        <dbReference type="Pfam" id="PF00137"/>
    </source>
</evidence>
<dbReference type="Gene3D" id="1.20.20.10">
    <property type="entry name" value="F1F0 ATP synthase subunit C"/>
    <property type="match status" value="2"/>
</dbReference>
<dbReference type="SUPFAM" id="SSF81333">
    <property type="entry name" value="F1F0 ATP synthase subunit C"/>
    <property type="match status" value="4"/>
</dbReference>
<keyword evidence="8 14" id="KW-1133">Transmembrane helix</keyword>
<dbReference type="RefSeq" id="WP_073475177.1">
    <property type="nucleotide sequence ID" value="NZ_FQZU01000009.1"/>
</dbReference>
<evidence type="ECO:0000256" key="11">
    <source>
        <dbReference type="ARBA" id="ARBA00023136"/>
    </source>
</evidence>
<dbReference type="NCBIfam" id="TIGR01260">
    <property type="entry name" value="ATP_synt_c"/>
    <property type="match status" value="1"/>
</dbReference>
<comment type="caution">
    <text evidence="14">Lacks conserved residue(s) required for the propagation of feature annotation.</text>
</comment>
<dbReference type="PRINTS" id="PR00124">
    <property type="entry name" value="ATPASEC"/>
</dbReference>
<keyword evidence="7 14" id="KW-0375">Hydrogen ion transport</keyword>
<dbReference type="FunFam" id="1.20.20.10:FF:000002">
    <property type="entry name" value="ATP synthase subunit c"/>
    <property type="match status" value="1"/>
</dbReference>
<evidence type="ECO:0000256" key="14">
    <source>
        <dbReference type="HAMAP-Rule" id="MF_01396"/>
    </source>
</evidence>
<evidence type="ECO:0000256" key="1">
    <source>
        <dbReference type="ARBA" id="ARBA00004651"/>
    </source>
</evidence>
<sequence length="325" mass="32230">MNDITMWAEVAAFVGGGLAMGFGAIGAAVGEGYAAASANAAISRNPEVSGEVFKTMLVGQAVAESAAIFALVVAMLLVFANVGENASWMTVTVFLSSGLCMGLGAIGSGVGSGFPAGAACEGTARQPAMGGRLVTNMLIGSAVCQTPAIFALVVSFILMFTNFSDRPVNPTWAAILGAGLASGLGAIGSGLGGGLVAQASCEGVARKPEAAGTLTNVMLLGQAVTQTTAIYGMLVSFILMFKAFDPAGTTLAPAMALLSAGICMGIGAIGPGVGEGFAAQSAVGWIARNENATAELTRTMLVGQAVAESTGIYALVVALVLIFVV</sequence>
<comment type="function">
    <text evidence="13 14">F(1)F(0) ATP synthase produces ATP from ADP in the presence of a proton or sodium gradient. F-type ATPases consist of two structural domains, F(1) containing the extramembraneous catalytic core and F(0) containing the membrane proton channel, linked together by a central stalk and a peripheral stalk. During catalysis, ATP synthesis in the catalytic domain of F(1) is coupled via a rotary mechanism of the central stalk subunits to proton translocation.</text>
</comment>
<name>A0A1M6KDX4_9BACT</name>
<dbReference type="GO" id="GO:0045259">
    <property type="term" value="C:proton-transporting ATP synthase complex"/>
    <property type="evidence" value="ECO:0007669"/>
    <property type="project" value="UniProtKB-KW"/>
</dbReference>
<gene>
    <name evidence="14" type="primary">atpE</name>
    <name evidence="16" type="ORF">SAMN02745216_01872</name>
</gene>
<dbReference type="PROSITE" id="PS00605">
    <property type="entry name" value="ATPASE_C"/>
    <property type="match status" value="1"/>
</dbReference>
<evidence type="ECO:0000256" key="2">
    <source>
        <dbReference type="ARBA" id="ARBA00006704"/>
    </source>
</evidence>
<evidence type="ECO:0000256" key="13">
    <source>
        <dbReference type="ARBA" id="ARBA00025198"/>
    </source>
</evidence>
<dbReference type="Gene3D" id="1.20.120.610">
    <property type="entry name" value="lithium bound rotor ring of v- atpase"/>
    <property type="match status" value="1"/>
</dbReference>
<keyword evidence="11 14" id="KW-0472">Membrane</keyword>
<dbReference type="CDD" id="cd18121">
    <property type="entry name" value="ATP-synt_Fo_c"/>
    <property type="match status" value="4"/>
</dbReference>
<proteinExistence type="inferred from homology"/>
<accession>A0A1M6KDX4</accession>
<evidence type="ECO:0000256" key="8">
    <source>
        <dbReference type="ARBA" id="ARBA00022989"/>
    </source>
</evidence>
<dbReference type="InterPro" id="IPR000454">
    <property type="entry name" value="ATP_synth_F0_csu"/>
</dbReference>
<dbReference type="STRING" id="1121393.SAMN02745216_01872"/>
<feature type="transmembrane region" description="Helical" evidence="14">
    <location>
        <begin position="217"/>
        <end position="239"/>
    </location>
</feature>
<dbReference type="PANTHER" id="PTHR10031">
    <property type="entry name" value="ATP SYNTHASE LIPID-BINDING PROTEIN, MITOCHONDRIAL"/>
    <property type="match status" value="1"/>
</dbReference>
<dbReference type="PANTHER" id="PTHR10031:SF0">
    <property type="entry name" value="ATPASE PROTEIN 9"/>
    <property type="match status" value="1"/>
</dbReference>
<dbReference type="InterPro" id="IPR038662">
    <property type="entry name" value="ATP_synth_F0_csu_sf"/>
</dbReference>
<comment type="function">
    <text evidence="14">Key component of the F(0) channel; it plays a direct role in translocation across the membrane. A homomeric c-ring of between 10-14 subunits forms the central stalk rotor element with the F(1) delta and epsilon subunits.</text>
</comment>
<keyword evidence="17" id="KW-1185">Reference proteome</keyword>
<dbReference type="HAMAP" id="MF_01396">
    <property type="entry name" value="ATP_synth_c_bact"/>
    <property type="match status" value="4"/>
</dbReference>
<dbReference type="InterPro" id="IPR005953">
    <property type="entry name" value="ATP_synth_csu_bac/chlpt"/>
</dbReference>
<dbReference type="InterPro" id="IPR002379">
    <property type="entry name" value="ATPase_proteolipid_c-like_dom"/>
</dbReference>
<feature type="transmembrane region" description="Helical" evidence="14">
    <location>
        <begin position="305"/>
        <end position="324"/>
    </location>
</feature>
<feature type="transmembrane region" description="Helical" evidence="14">
    <location>
        <begin position="172"/>
        <end position="197"/>
    </location>
</feature>
<dbReference type="Pfam" id="PF00137">
    <property type="entry name" value="ATP-synt_C"/>
    <property type="match status" value="4"/>
</dbReference>
<evidence type="ECO:0000256" key="12">
    <source>
        <dbReference type="ARBA" id="ARBA00023310"/>
    </source>
</evidence>
<organism evidence="16 17">
    <name type="scientific">Desulfatibacillum alkenivorans DSM 16219</name>
    <dbReference type="NCBI Taxonomy" id="1121393"/>
    <lineage>
        <taxon>Bacteria</taxon>
        <taxon>Pseudomonadati</taxon>
        <taxon>Thermodesulfobacteriota</taxon>
        <taxon>Desulfobacteria</taxon>
        <taxon>Desulfobacterales</taxon>
        <taxon>Desulfatibacillaceae</taxon>
        <taxon>Desulfatibacillum</taxon>
    </lineage>
</organism>
<feature type="site" description="Reversibly protonated during proton transport" evidence="14">
    <location>
        <position position="308"/>
    </location>
</feature>
<evidence type="ECO:0000256" key="10">
    <source>
        <dbReference type="ARBA" id="ARBA00023121"/>
    </source>
</evidence>
<dbReference type="InterPro" id="IPR020537">
    <property type="entry name" value="ATP_synth_F0_csu_DDCD_BS"/>
</dbReference>
<feature type="transmembrane region" description="Helical" evidence="14">
    <location>
        <begin position="56"/>
        <end position="79"/>
    </location>
</feature>
<feature type="transmembrane region" description="Helical" evidence="14">
    <location>
        <begin position="137"/>
        <end position="160"/>
    </location>
</feature>
<feature type="site" description="Reversibly protonated during proton transport" evidence="14">
    <location>
        <position position="64"/>
    </location>
</feature>
<evidence type="ECO:0000256" key="9">
    <source>
        <dbReference type="ARBA" id="ARBA00023065"/>
    </source>
</evidence>
<keyword evidence="9 14" id="KW-0406">Ion transport</keyword>
<evidence type="ECO:0000256" key="6">
    <source>
        <dbReference type="ARBA" id="ARBA00022692"/>
    </source>
</evidence>
<dbReference type="OrthoDB" id="5418476at2"/>
<dbReference type="GO" id="GO:0033177">
    <property type="term" value="C:proton-transporting two-sector ATPase complex, proton-transporting domain"/>
    <property type="evidence" value="ECO:0007669"/>
    <property type="project" value="InterPro"/>
</dbReference>
<protein>
    <recommendedName>
        <fullName evidence="14">ATP synthase subunit c</fullName>
    </recommendedName>
    <alternativeName>
        <fullName evidence="14">ATP synthase F(0) sector subunit c</fullName>
    </alternativeName>
    <alternativeName>
        <fullName evidence="14">F-type ATPase subunit c</fullName>
        <shortName evidence="14">F-ATPase subunit c</shortName>
    </alternativeName>
    <alternativeName>
        <fullName evidence="14">Lipid-binding protein</fullName>
    </alternativeName>
</protein>
<dbReference type="GO" id="GO:0005886">
    <property type="term" value="C:plasma membrane"/>
    <property type="evidence" value="ECO:0007669"/>
    <property type="project" value="UniProtKB-SubCell"/>
</dbReference>
<keyword evidence="5 14" id="KW-0138">CF(0)</keyword>
<comment type="similarity">
    <text evidence="2 14">Belongs to the ATPase C chain family.</text>
</comment>
<keyword evidence="4 14" id="KW-1003">Cell membrane</keyword>
<keyword evidence="10 14" id="KW-0446">Lipid-binding</keyword>
<feature type="domain" description="V-ATPase proteolipid subunit C-like" evidence="15">
    <location>
        <begin position="15"/>
        <end position="77"/>
    </location>
</feature>
<feature type="domain" description="V-ATPase proteolipid subunit C-like" evidence="15">
    <location>
        <begin position="258"/>
        <end position="321"/>
    </location>
</feature>
<feature type="domain" description="V-ATPase proteolipid subunit C-like" evidence="15">
    <location>
        <begin position="176"/>
        <end position="239"/>
    </location>
</feature>